<sequence>MTIDADNNKFPQWQDIDTVLLDMDGTLLDLHFDNHFWLQHVPTCYAEKHGVTRDEAFQLVMERSAETRSSLNWYCVDFWTRELSLDIGQLKHDISEKIAIRPDVIAFLSWLNENDKRVVLVTNAHPVSLDLKMGKTKLHVHFDNIINAHDIGLAKEHDGFWEKLQRYESYDKNKTMLIDDNMDVLGCAYDYGIRYCYGITQPDSRGDVVKGAAFVTLDSFKELLP</sequence>
<dbReference type="InterPro" id="IPR023214">
    <property type="entry name" value="HAD_sf"/>
</dbReference>
<dbReference type="InterPro" id="IPR050155">
    <property type="entry name" value="HAD-like_hydrolase_sf"/>
</dbReference>
<dbReference type="GO" id="GO:0005829">
    <property type="term" value="C:cytosol"/>
    <property type="evidence" value="ECO:0007669"/>
    <property type="project" value="TreeGrafter"/>
</dbReference>
<dbReference type="EMBL" id="UOFE01000049">
    <property type="protein sequence ID" value="VAW55533.1"/>
    <property type="molecule type" value="Genomic_DNA"/>
</dbReference>
<dbReference type="GO" id="GO:0008967">
    <property type="term" value="F:phosphoglycolate phosphatase activity"/>
    <property type="evidence" value="ECO:0007669"/>
    <property type="project" value="TreeGrafter"/>
</dbReference>
<dbReference type="PANTHER" id="PTHR43434:SF3">
    <property type="entry name" value="GMP_IMP NUCLEOTIDASE YRFG"/>
    <property type="match status" value="1"/>
</dbReference>
<gene>
    <name evidence="1" type="ORF">MNBD_GAMMA05-2105</name>
</gene>
<protein>
    <submittedName>
        <fullName evidence="1">GMP/IMP nucleotidase YrfG</fullName>
    </submittedName>
</protein>
<proteinExistence type="predicted"/>
<dbReference type="AlphaFoldDB" id="A0A3B0WSY5"/>
<dbReference type="SUPFAM" id="SSF56784">
    <property type="entry name" value="HAD-like"/>
    <property type="match status" value="1"/>
</dbReference>
<dbReference type="InterPro" id="IPR036412">
    <property type="entry name" value="HAD-like_sf"/>
</dbReference>
<dbReference type="Pfam" id="PF00702">
    <property type="entry name" value="Hydrolase"/>
    <property type="match status" value="1"/>
</dbReference>
<dbReference type="SFLD" id="SFLDG01129">
    <property type="entry name" value="C1.5:_HAD__Beta-PGM__Phosphata"/>
    <property type="match status" value="1"/>
</dbReference>
<accession>A0A3B0WSY5</accession>
<name>A0A3B0WSY5_9ZZZZ</name>
<dbReference type="SFLD" id="SFLDS00003">
    <property type="entry name" value="Haloacid_Dehalogenase"/>
    <property type="match status" value="1"/>
</dbReference>
<dbReference type="Gene3D" id="3.40.50.1000">
    <property type="entry name" value="HAD superfamily/HAD-like"/>
    <property type="match status" value="1"/>
</dbReference>
<organism evidence="1">
    <name type="scientific">hydrothermal vent metagenome</name>
    <dbReference type="NCBI Taxonomy" id="652676"/>
    <lineage>
        <taxon>unclassified sequences</taxon>
        <taxon>metagenomes</taxon>
        <taxon>ecological metagenomes</taxon>
    </lineage>
</organism>
<dbReference type="PANTHER" id="PTHR43434">
    <property type="entry name" value="PHOSPHOGLYCOLATE PHOSPHATASE"/>
    <property type="match status" value="1"/>
</dbReference>
<reference evidence="1" key="1">
    <citation type="submission" date="2018-06" db="EMBL/GenBank/DDBJ databases">
        <authorList>
            <person name="Zhirakovskaya E."/>
        </authorList>
    </citation>
    <scope>NUCLEOTIDE SEQUENCE</scope>
</reference>
<dbReference type="GO" id="GO:0006281">
    <property type="term" value="P:DNA repair"/>
    <property type="evidence" value="ECO:0007669"/>
    <property type="project" value="TreeGrafter"/>
</dbReference>
<dbReference type="NCBIfam" id="NF011564">
    <property type="entry name" value="PRK14988.1"/>
    <property type="match status" value="1"/>
</dbReference>
<dbReference type="CDD" id="cd01427">
    <property type="entry name" value="HAD_like"/>
    <property type="match status" value="1"/>
</dbReference>
<evidence type="ECO:0000313" key="1">
    <source>
        <dbReference type="EMBL" id="VAW55533.1"/>
    </source>
</evidence>